<evidence type="ECO:0000256" key="2">
    <source>
        <dbReference type="SAM" id="Phobius"/>
    </source>
</evidence>
<feature type="compositionally biased region" description="Low complexity" evidence="1">
    <location>
        <begin position="33"/>
        <end position="55"/>
    </location>
</feature>
<keyword evidence="2" id="KW-0472">Membrane</keyword>
<protein>
    <submittedName>
        <fullName evidence="4">TspO/MBR family protein</fullName>
    </submittedName>
</protein>
<feature type="transmembrane region" description="Helical" evidence="2">
    <location>
        <begin position="275"/>
        <end position="294"/>
    </location>
</feature>
<evidence type="ECO:0000313" key="4">
    <source>
        <dbReference type="EMBL" id="XDS49511.1"/>
    </source>
</evidence>
<dbReference type="PANTHER" id="PTHR33802:SF1">
    <property type="entry name" value="XK-RELATED PROTEIN"/>
    <property type="match status" value="1"/>
</dbReference>
<feature type="transmembrane region" description="Helical" evidence="2">
    <location>
        <begin position="325"/>
        <end position="344"/>
    </location>
</feature>
<feature type="transmembrane region" description="Helical" evidence="2">
    <location>
        <begin position="111"/>
        <end position="127"/>
    </location>
</feature>
<keyword evidence="2" id="KW-0812">Transmembrane</keyword>
<dbReference type="AlphaFoldDB" id="A0AB39UKX9"/>
<evidence type="ECO:0000256" key="1">
    <source>
        <dbReference type="SAM" id="MobiDB-lite"/>
    </source>
</evidence>
<dbReference type="KEGG" id="bfk:QN062_00465"/>
<dbReference type="EMBL" id="CP129675">
    <property type="protein sequence ID" value="XDS45708.1"/>
    <property type="molecule type" value="Genomic_DNA"/>
</dbReference>
<evidence type="ECO:0000313" key="3">
    <source>
        <dbReference type="EMBL" id="XDS45708.1"/>
    </source>
</evidence>
<sequence>MAERQTGSDQARESAESLNPLDPPSFPDDGNSDDSVSYGNVSDDNVSDDNVSYDNIEGRTVGTRTADDSTVSEPSQDLTADANEKIPVESTGNPSSDPTSEPKTKRVSQTSVLWICWAIMVAFNAYSELGRLGGTTTGEISNREFAWFTPAGYVFAIWGVIYIALAVFLAVLPREHLPLLWSTGFNAVGILFVVSCILNVSWLIAWHYEQFTASMIIIVAVAISVWLMYALLRRAGAGILAWAPISIYASWLAVATCANASYLAVHQYPNVDTTVQATTTFFLLILLLGGAFAIRTRLQDWVSPLVVIWAAIGIGVRLFDSSAPIGVIIIAMTAIGALLIYFPWGHYSIVPNAQAGAQTKD</sequence>
<proteinExistence type="predicted"/>
<dbReference type="PANTHER" id="PTHR33802">
    <property type="entry name" value="SI:CH211-161H7.5-RELATED"/>
    <property type="match status" value="1"/>
</dbReference>
<feature type="transmembrane region" description="Helical" evidence="2">
    <location>
        <begin position="184"/>
        <end position="205"/>
    </location>
</feature>
<dbReference type="InterPro" id="IPR038330">
    <property type="entry name" value="TspO/MBR-related_sf"/>
</dbReference>
<gene>
    <name evidence="5" type="ORF">QN062_00465</name>
    <name evidence="4" type="ORF">QN216_04475</name>
    <name evidence="3" type="ORF">QN217_05975</name>
</gene>
<dbReference type="EMBL" id="CP129683">
    <property type="protein sequence ID" value="XDS50728.1"/>
    <property type="molecule type" value="Genomic_DNA"/>
</dbReference>
<feature type="compositionally biased region" description="Polar residues" evidence="1">
    <location>
        <begin position="68"/>
        <end position="78"/>
    </location>
</feature>
<feature type="transmembrane region" description="Helical" evidence="2">
    <location>
        <begin position="211"/>
        <end position="232"/>
    </location>
</feature>
<dbReference type="Gene3D" id="1.20.1260.100">
    <property type="entry name" value="TspO/MBR protein"/>
    <property type="match status" value="1"/>
</dbReference>
<organism evidence="4">
    <name type="scientific">Bifidobacterium fermentum</name>
    <dbReference type="NCBI Taxonomy" id="3059035"/>
    <lineage>
        <taxon>Bacteria</taxon>
        <taxon>Bacillati</taxon>
        <taxon>Actinomycetota</taxon>
        <taxon>Actinomycetes</taxon>
        <taxon>Bifidobacteriales</taxon>
        <taxon>Bifidobacteriaceae</taxon>
        <taxon>Bifidobacterium</taxon>
    </lineage>
</organism>
<feature type="compositionally biased region" description="Polar residues" evidence="1">
    <location>
        <begin position="90"/>
        <end position="105"/>
    </location>
</feature>
<keyword evidence="2" id="KW-1133">Transmembrane helix</keyword>
<accession>A0AB39UKX9</accession>
<name>A0AB39UKX9_9BIFI</name>
<feature type="transmembrane region" description="Helical" evidence="2">
    <location>
        <begin position="239"/>
        <end position="263"/>
    </location>
</feature>
<feature type="region of interest" description="Disordered" evidence="1">
    <location>
        <begin position="1"/>
        <end position="105"/>
    </location>
</feature>
<dbReference type="RefSeq" id="WP_369341691.1">
    <property type="nucleotide sequence ID" value="NZ_CP129675.1"/>
</dbReference>
<evidence type="ECO:0000313" key="5">
    <source>
        <dbReference type="EMBL" id="XDS50728.1"/>
    </source>
</evidence>
<dbReference type="EMBL" id="CP129682">
    <property type="protein sequence ID" value="XDS49511.1"/>
    <property type="molecule type" value="Genomic_DNA"/>
</dbReference>
<reference evidence="4" key="1">
    <citation type="submission" date="2023-07" db="EMBL/GenBank/DDBJ databases">
        <title>Bifidobacterium aquikefiriaerophilum sp. nov. and Bifidobacterium eccum sp. nov., isolated from water kefir.</title>
        <authorList>
            <person name="Breselge S."/>
            <person name="Bellassi P."/>
            <person name="Barcenilla C."/>
            <person name="Alvarez-Ordonez A."/>
            <person name="Morelli L."/>
            <person name="Cotter P.D."/>
        </authorList>
    </citation>
    <scope>NUCLEOTIDE SEQUENCE</scope>
    <source>
        <strain evidence="5">WK012_4_13</strain>
        <strain evidence="4">WK013_4_14</strain>
        <strain evidence="3">WK048_4_13</strain>
    </source>
</reference>
<feature type="transmembrane region" description="Helical" evidence="2">
    <location>
        <begin position="147"/>
        <end position="172"/>
    </location>
</feature>
<feature type="transmembrane region" description="Helical" evidence="2">
    <location>
        <begin position="301"/>
        <end position="319"/>
    </location>
</feature>